<organism evidence="1 2">
    <name type="scientific">Halogranum gelatinilyticum</name>
    <dbReference type="NCBI Taxonomy" id="660521"/>
    <lineage>
        <taxon>Archaea</taxon>
        <taxon>Methanobacteriati</taxon>
        <taxon>Methanobacteriota</taxon>
        <taxon>Stenosarchaea group</taxon>
        <taxon>Halobacteria</taxon>
        <taxon>Halobacteriales</taxon>
        <taxon>Haloferacaceae</taxon>
    </lineage>
</organism>
<evidence type="ECO:0000313" key="2">
    <source>
        <dbReference type="Proteomes" id="UP000199451"/>
    </source>
</evidence>
<proteinExistence type="predicted"/>
<dbReference type="SUPFAM" id="SSF51219">
    <property type="entry name" value="TRAP-like"/>
    <property type="match status" value="1"/>
</dbReference>
<dbReference type="PANTHER" id="PTHR43657:SF1">
    <property type="entry name" value="ALTERED INHERITANCE OF MITOCHONDRIA PROTEIN 24, MITOCHONDRIAL"/>
    <property type="match status" value="1"/>
</dbReference>
<dbReference type="AlphaFoldDB" id="A0A1G9XY74"/>
<name>A0A1G9XY74_9EURY</name>
<keyword evidence="2" id="KW-1185">Reference proteome</keyword>
<dbReference type="Proteomes" id="UP000199451">
    <property type="component" value="Unassembled WGS sequence"/>
</dbReference>
<sequence length="220" mass="23370">MEFQIADGRSYATLEVTMDSGDRVGIDPGSMVTRSDAIRSETNASEGGLGGMLKRAVSDELEVMTTFLEAETDGSRAVLAPDYLGDIAQLDIDETGPVKVQSGGLLAWTPDVERGTARNEASNFFSSGELTVLRLGGSGTAFISAFGAVREERVTSDEPLVVDEDHLLAWSEDLSVSRAKDSSIKSSLLGGEGFVTRLEGDGRVWVQTRDPMILFGGGGQ</sequence>
<evidence type="ECO:0000313" key="1">
    <source>
        <dbReference type="EMBL" id="SDN01737.1"/>
    </source>
</evidence>
<dbReference type="Pfam" id="PF01987">
    <property type="entry name" value="AIM24"/>
    <property type="match status" value="1"/>
</dbReference>
<dbReference type="RefSeq" id="WP_089698961.1">
    <property type="nucleotide sequence ID" value="NZ_FNHL01000004.1"/>
</dbReference>
<dbReference type="NCBIfam" id="TIGR00266">
    <property type="entry name" value="TIGR00266 family protein"/>
    <property type="match status" value="1"/>
</dbReference>
<reference evidence="2" key="1">
    <citation type="submission" date="2016-10" db="EMBL/GenBank/DDBJ databases">
        <authorList>
            <person name="Varghese N."/>
            <person name="Submissions S."/>
        </authorList>
    </citation>
    <scope>NUCLEOTIDE SEQUENCE [LARGE SCALE GENOMIC DNA]</scope>
    <source>
        <strain evidence="2">CGMCC 1.10119</strain>
    </source>
</reference>
<gene>
    <name evidence="1" type="ORF">SAMN04487949_3180</name>
</gene>
<dbReference type="Gene3D" id="3.60.160.10">
    <property type="entry name" value="Mitochondrial biogenesis AIM24"/>
    <property type="match status" value="1"/>
</dbReference>
<protein>
    <submittedName>
        <fullName evidence="1">TIGR00266 family protein</fullName>
    </submittedName>
</protein>
<dbReference type="InterPro" id="IPR016031">
    <property type="entry name" value="Trp_RNA-bd_attenuator-like_dom"/>
</dbReference>
<dbReference type="EMBL" id="FNHL01000004">
    <property type="protein sequence ID" value="SDN01737.1"/>
    <property type="molecule type" value="Genomic_DNA"/>
</dbReference>
<dbReference type="OrthoDB" id="7592at2157"/>
<accession>A0A1G9XY74</accession>
<dbReference type="PANTHER" id="PTHR43657">
    <property type="entry name" value="TRYPTOPHAN RNA-BINDING ATTENUATOR PROTEIN-LIKE PROTEIN"/>
    <property type="match status" value="1"/>
</dbReference>
<dbReference type="InterPro" id="IPR036983">
    <property type="entry name" value="AIM24_sf"/>
</dbReference>
<dbReference type="InterPro" id="IPR002838">
    <property type="entry name" value="AIM24"/>
</dbReference>